<dbReference type="Proteomes" id="UP000290283">
    <property type="component" value="Unassembled WGS sequence"/>
</dbReference>
<accession>A0A4V1N278</accession>
<reference evidence="3" key="1">
    <citation type="submission" date="2019-01" db="EMBL/GenBank/DDBJ databases">
        <title>Cytophagaceae bacterium strain CAR-16.</title>
        <authorList>
            <person name="Chen W.-M."/>
        </authorList>
    </citation>
    <scope>NUCLEOTIDE SEQUENCE [LARGE SCALE GENOMIC DNA]</scope>
    <source>
        <strain evidence="3">LLJ-11</strain>
    </source>
</reference>
<proteinExistence type="predicted"/>
<name>A0A4V1N278_9FLAO</name>
<gene>
    <name evidence="2" type="ORF">EQG63_02215</name>
</gene>
<dbReference type="OrthoDB" id="1525222at2"/>
<comment type="caution">
    <text evidence="2">The sequence shown here is derived from an EMBL/GenBank/DDBJ whole genome shotgun (WGS) entry which is preliminary data.</text>
</comment>
<dbReference type="InterPro" id="IPR025381">
    <property type="entry name" value="DUF4296"/>
</dbReference>
<dbReference type="PROSITE" id="PS51257">
    <property type="entry name" value="PROKAR_LIPOPROTEIN"/>
    <property type="match status" value="1"/>
</dbReference>
<keyword evidence="3" id="KW-1185">Reference proteome</keyword>
<feature type="domain" description="DUF4296" evidence="1">
    <location>
        <begin position="25"/>
        <end position="106"/>
    </location>
</feature>
<sequence>MKLNLIIIALSFVLFSCGNKELEKPEKLIAQETMEKIIYDLAMLQAIKGHDATLLPKNSINPKTYIYQKYKVDSTQFAESNAYYSSDITLYKTMFDNVIEKMSIDKKVIDAKVRKDFEAKQKRKRDSIKKINKSKKSNVIATG</sequence>
<organism evidence="2 3">
    <name type="scientific">Flavobacterium amnicola</name>
    <dbReference type="NCBI Taxonomy" id="2506422"/>
    <lineage>
        <taxon>Bacteria</taxon>
        <taxon>Pseudomonadati</taxon>
        <taxon>Bacteroidota</taxon>
        <taxon>Flavobacteriia</taxon>
        <taxon>Flavobacteriales</taxon>
        <taxon>Flavobacteriaceae</taxon>
        <taxon>Flavobacterium</taxon>
    </lineage>
</organism>
<protein>
    <submittedName>
        <fullName evidence="2">DUF4296 domain-containing protein</fullName>
    </submittedName>
</protein>
<dbReference type="AlphaFoldDB" id="A0A4V1N278"/>
<dbReference type="EMBL" id="SBKO01000001">
    <property type="protein sequence ID" value="RXR20771.1"/>
    <property type="molecule type" value="Genomic_DNA"/>
</dbReference>
<evidence type="ECO:0000259" key="1">
    <source>
        <dbReference type="Pfam" id="PF14129"/>
    </source>
</evidence>
<dbReference type="RefSeq" id="WP_129433995.1">
    <property type="nucleotide sequence ID" value="NZ_SBKO01000001.1"/>
</dbReference>
<evidence type="ECO:0000313" key="3">
    <source>
        <dbReference type="Proteomes" id="UP000290283"/>
    </source>
</evidence>
<dbReference type="Pfam" id="PF14129">
    <property type="entry name" value="DUF4296"/>
    <property type="match status" value="1"/>
</dbReference>
<evidence type="ECO:0000313" key="2">
    <source>
        <dbReference type="EMBL" id="RXR20771.1"/>
    </source>
</evidence>